<proteinExistence type="predicted"/>
<reference evidence="1 2" key="1">
    <citation type="submission" date="2019-07" db="EMBL/GenBank/DDBJ databases">
        <title>Whole genome shotgun sequence of Clostridium butyricum NBRC 3858.</title>
        <authorList>
            <person name="Hosoyama A."/>
            <person name="Uohara A."/>
            <person name="Ohji S."/>
            <person name="Ichikawa N."/>
        </authorList>
    </citation>
    <scope>NUCLEOTIDE SEQUENCE [LARGE SCALE GENOMIC DNA]</scope>
    <source>
        <strain evidence="1 2">NBRC 3858</strain>
    </source>
</reference>
<accession>A0A512TPF4</accession>
<evidence type="ECO:0000313" key="2">
    <source>
        <dbReference type="Proteomes" id="UP000321089"/>
    </source>
</evidence>
<dbReference type="AlphaFoldDB" id="A0A512TPF4"/>
<sequence length="511" mass="60054">MYFYGYRIEYDLEVNAENKIITTIANTIFKDRKEELEDYPEMRDVISYRLLFDHAILVFPCSHEAKDKLGYDFHQGLVFRDSQGHKLDEQNGIASDFEVKNKVFLIPVDNGGYLIDDRYSNLFEKILISEPKNNVFVLTKVDNTTTYKHYKKGNYEDSKKFNKEFKEKIAKTHNKLLENFLNKQRNLDNSLELHKDETLIFENFMASFNNAYLSEIDDITYAAEAHKINYSGSPLEQLDKSKLEIEYCDKSWFEIIGSVIKENKLTYYTNISRLKEVNETQEEKIITYCTDTIKTLVNFYSSTQDWKSEVEEQLKVFNEDFRSVYQKSSVWFYSNYITDGNTTINSSYFKDITAIMVRNINSYIIKDKGDNYLKNLLQIPLANYLGNIYSSKSGNSFEMLNSISNKIIANSLEKSAKIAYKVFDRQLMDRDFLDNIEILFSSNSNKYVQPSNITFDDIKITKRSYGTYTEYYAGIYCNLLAKFKYNLETYFLDIFKTVIDSELKELNEKVK</sequence>
<organism evidence="1 2">
    <name type="scientific">Clostridium butyricum</name>
    <dbReference type="NCBI Taxonomy" id="1492"/>
    <lineage>
        <taxon>Bacteria</taxon>
        <taxon>Bacillati</taxon>
        <taxon>Bacillota</taxon>
        <taxon>Clostridia</taxon>
        <taxon>Eubacteriales</taxon>
        <taxon>Clostridiaceae</taxon>
        <taxon>Clostridium</taxon>
    </lineage>
</organism>
<evidence type="ECO:0000313" key="1">
    <source>
        <dbReference type="EMBL" id="GEQ22117.1"/>
    </source>
</evidence>
<dbReference type="Proteomes" id="UP000321089">
    <property type="component" value="Unassembled WGS sequence"/>
</dbReference>
<gene>
    <name evidence="1" type="ORF">CBU02nite_26230</name>
</gene>
<dbReference type="EMBL" id="BKBC01000040">
    <property type="protein sequence ID" value="GEQ22117.1"/>
    <property type="molecule type" value="Genomic_DNA"/>
</dbReference>
<protein>
    <submittedName>
        <fullName evidence="1">Uncharacterized protein</fullName>
    </submittedName>
</protein>
<name>A0A512TPF4_CLOBU</name>
<comment type="caution">
    <text evidence="1">The sequence shown here is derived from an EMBL/GenBank/DDBJ whole genome shotgun (WGS) entry which is preliminary data.</text>
</comment>
<dbReference type="RefSeq" id="WP_146868775.1">
    <property type="nucleotide sequence ID" value="NZ_BKBC01000040.1"/>
</dbReference>